<dbReference type="InterPro" id="IPR007525">
    <property type="entry name" value="FrhB_FdhB_C"/>
</dbReference>
<gene>
    <name evidence="4" type="ORF">SEMRO_169_G075020.1</name>
</gene>
<keyword evidence="5" id="KW-1185">Reference proteome</keyword>
<evidence type="ECO:0000259" key="2">
    <source>
        <dbReference type="Pfam" id="PF04422"/>
    </source>
</evidence>
<evidence type="ECO:0000256" key="1">
    <source>
        <dbReference type="SAM" id="SignalP"/>
    </source>
</evidence>
<dbReference type="Pfam" id="PF04422">
    <property type="entry name" value="FrhB_FdhB_N"/>
    <property type="match status" value="1"/>
</dbReference>
<dbReference type="EMBL" id="CAICTM010000168">
    <property type="protein sequence ID" value="CAB9503543.1"/>
    <property type="molecule type" value="Genomic_DNA"/>
</dbReference>
<dbReference type="GO" id="GO:0052592">
    <property type="term" value="F:oxidoreductase activity, acting on CH or CH2 groups, with an iron-sulfur protein as acceptor"/>
    <property type="evidence" value="ECO:0007669"/>
    <property type="project" value="TreeGrafter"/>
</dbReference>
<proteinExistence type="predicted"/>
<dbReference type="AlphaFoldDB" id="A0A9N8H6E7"/>
<feature type="chain" id="PRO_5040514462" evidence="1">
    <location>
        <begin position="25"/>
        <end position="489"/>
    </location>
</feature>
<dbReference type="Proteomes" id="UP001153069">
    <property type="component" value="Unassembled WGS sequence"/>
</dbReference>
<keyword evidence="1" id="KW-0732">Signal</keyword>
<dbReference type="PANTHER" id="PTHR31332">
    <property type="entry name" value="7-HYDROXYMETHYL CHLOROPHYLL A REDUCTASE, CHLOROPLASTIC"/>
    <property type="match status" value="1"/>
</dbReference>
<reference evidence="4" key="1">
    <citation type="submission" date="2020-06" db="EMBL/GenBank/DDBJ databases">
        <authorList>
            <consortium name="Plant Systems Biology data submission"/>
        </authorList>
    </citation>
    <scope>NUCLEOTIDE SEQUENCE</scope>
    <source>
        <strain evidence="4">D6</strain>
    </source>
</reference>
<sequence>MSMMMMMCLCAIGLLSFCLEHVMALASLPSPISGEGWPEKFPAKEHCSRCGLCETTFVSRVKEACAFLGDGMGRVDDAEMKVHGRQRDTASMAWSENKDRGEDLSTADEARFGVMHEPMRLAKGIGMRDAQWTGVVTSIALSMLEAGKVDAVVCIANSSEESNKSNPQAWSYPQPILAKTPEDVLRGRGVKPALSPSLNVLDEIKNDKSIRKLLFCGVGCAVQAFRAVQDDLGLEEVYVLGTNCVDNSPTPEAAQNFLQEGVQISELERVRGYEFMQDFKVHVKTSDGYITRPYFSLPGTVAAPSIATSCLACFDYTNGLADVVVGYMGAPLDGKMDESYQTLTIRNERGSQMVETAKDANRLYIGDVATGTGNHEQLATSTVAADSIVLEMVGGDVPTSGMPVWMGNILAFVISNYVSPKGVNFARYSIDYHILRNYLHILQEWGEDRAQQAMPQYAADIVSHYLQDETVRKLQSQLQITKQEKELKR</sequence>
<dbReference type="InterPro" id="IPR045220">
    <property type="entry name" value="FRHB/FDHB/HCAR-like"/>
</dbReference>
<evidence type="ECO:0000313" key="5">
    <source>
        <dbReference type="Proteomes" id="UP001153069"/>
    </source>
</evidence>
<dbReference type="Pfam" id="PF04432">
    <property type="entry name" value="FrhB_FdhB_C"/>
    <property type="match status" value="1"/>
</dbReference>
<accession>A0A9N8H6E7</accession>
<evidence type="ECO:0000313" key="4">
    <source>
        <dbReference type="EMBL" id="CAB9503543.1"/>
    </source>
</evidence>
<comment type="caution">
    <text evidence="4">The sequence shown here is derived from an EMBL/GenBank/DDBJ whole genome shotgun (WGS) entry which is preliminary data.</text>
</comment>
<feature type="signal peptide" evidence="1">
    <location>
        <begin position="1"/>
        <end position="24"/>
    </location>
</feature>
<dbReference type="InterPro" id="IPR007516">
    <property type="entry name" value="Co_F420_Hydgase/DH_bsu_N"/>
</dbReference>
<feature type="domain" description="Coenzyme F420 hydrogenase/dehydrogenase beta subunit N-terminal" evidence="2">
    <location>
        <begin position="128"/>
        <end position="201"/>
    </location>
</feature>
<organism evidence="4 5">
    <name type="scientific">Seminavis robusta</name>
    <dbReference type="NCBI Taxonomy" id="568900"/>
    <lineage>
        <taxon>Eukaryota</taxon>
        <taxon>Sar</taxon>
        <taxon>Stramenopiles</taxon>
        <taxon>Ochrophyta</taxon>
        <taxon>Bacillariophyta</taxon>
        <taxon>Bacillariophyceae</taxon>
        <taxon>Bacillariophycidae</taxon>
        <taxon>Naviculales</taxon>
        <taxon>Naviculaceae</taxon>
        <taxon>Seminavis</taxon>
    </lineage>
</organism>
<dbReference type="OrthoDB" id="191568at2759"/>
<feature type="domain" description="Coenzyme F420 hydrogenase/dehydrogenase beta subunit C-terminal" evidence="3">
    <location>
        <begin position="211"/>
        <end position="368"/>
    </location>
</feature>
<evidence type="ECO:0000259" key="3">
    <source>
        <dbReference type="Pfam" id="PF04432"/>
    </source>
</evidence>
<protein>
    <submittedName>
        <fullName evidence="4">7-hydroxymethyl chlorophyll a reductase, chloroplastic</fullName>
    </submittedName>
</protein>
<dbReference type="PANTHER" id="PTHR31332:SF0">
    <property type="entry name" value="7-HYDROXYMETHYL CHLOROPHYLL A REDUCTASE, CHLOROPLASTIC"/>
    <property type="match status" value="1"/>
</dbReference>
<name>A0A9N8H6E7_9STRA</name>